<evidence type="ECO:0000313" key="1">
    <source>
        <dbReference type="Proteomes" id="UP000492821"/>
    </source>
</evidence>
<proteinExistence type="predicted"/>
<dbReference type="Proteomes" id="UP000492821">
    <property type="component" value="Unassembled WGS sequence"/>
</dbReference>
<name>A0A7E4V3L0_PANRE</name>
<evidence type="ECO:0000313" key="2">
    <source>
        <dbReference type="WBParaSite" id="Pan_g16069.t1"/>
    </source>
</evidence>
<dbReference type="WBParaSite" id="Pan_g16069.t1">
    <property type="protein sequence ID" value="Pan_g16069.t1"/>
    <property type="gene ID" value="Pan_g16069"/>
</dbReference>
<reference evidence="2" key="2">
    <citation type="submission" date="2020-10" db="UniProtKB">
        <authorList>
            <consortium name="WormBaseParasite"/>
        </authorList>
    </citation>
    <scope>IDENTIFICATION</scope>
</reference>
<protein>
    <submittedName>
        <fullName evidence="2">Histidine kinase</fullName>
    </submittedName>
</protein>
<accession>A0A7E4V3L0</accession>
<sequence>MIRPSLEAVKDGFERGNVLSVDAGQTVIANAPNLRGLTSLRTDFATVSKRLDAVALLLRAVVANCRLPRRR</sequence>
<organism evidence="1 2">
    <name type="scientific">Panagrellus redivivus</name>
    <name type="common">Microworm</name>
    <dbReference type="NCBI Taxonomy" id="6233"/>
    <lineage>
        <taxon>Eukaryota</taxon>
        <taxon>Metazoa</taxon>
        <taxon>Ecdysozoa</taxon>
        <taxon>Nematoda</taxon>
        <taxon>Chromadorea</taxon>
        <taxon>Rhabditida</taxon>
        <taxon>Tylenchina</taxon>
        <taxon>Panagrolaimomorpha</taxon>
        <taxon>Panagrolaimoidea</taxon>
        <taxon>Panagrolaimidae</taxon>
        <taxon>Panagrellus</taxon>
    </lineage>
</organism>
<reference evidence="1" key="1">
    <citation type="journal article" date="2013" name="Genetics">
        <title>The draft genome and transcriptome of Panagrellus redivivus are shaped by the harsh demands of a free-living lifestyle.</title>
        <authorList>
            <person name="Srinivasan J."/>
            <person name="Dillman A.R."/>
            <person name="Macchietto M.G."/>
            <person name="Heikkinen L."/>
            <person name="Lakso M."/>
            <person name="Fracchia K.M."/>
            <person name="Antoshechkin I."/>
            <person name="Mortazavi A."/>
            <person name="Wong G."/>
            <person name="Sternberg P.W."/>
        </authorList>
    </citation>
    <scope>NUCLEOTIDE SEQUENCE [LARGE SCALE GENOMIC DNA]</scope>
    <source>
        <strain evidence="1">MT8872</strain>
    </source>
</reference>
<dbReference type="AlphaFoldDB" id="A0A7E4V3L0"/>
<keyword evidence="1" id="KW-1185">Reference proteome</keyword>